<dbReference type="GO" id="GO:0005576">
    <property type="term" value="C:extracellular region"/>
    <property type="evidence" value="ECO:0007669"/>
    <property type="project" value="InterPro"/>
</dbReference>
<evidence type="ECO:0000259" key="1">
    <source>
        <dbReference type="PROSITE" id="PS50940"/>
    </source>
</evidence>
<dbReference type="GO" id="GO:0008061">
    <property type="term" value="F:chitin binding"/>
    <property type="evidence" value="ECO:0007669"/>
    <property type="project" value="InterPro"/>
</dbReference>
<proteinExistence type="predicted"/>
<dbReference type="InterPro" id="IPR036508">
    <property type="entry name" value="Chitin-bd_dom_sf"/>
</dbReference>
<sequence>VYHYCDKSVMTTLTCPSGQAFDAEKMKCLEASSVTCTDDEHHRIKRSIEVHSIAIKDMKSSAERTSREIAEAVKKYLQSTMPTVYEELEKTYFPIVNSVENDLLPLYKEKVSPKMKKGVSYAQKLFGRLFQKAYQSWEMSNSTHLNIVSLDDIVSDVSNDLKPVLQLVRYLSAKALNSRHKRWADDIARSVGRPIAEDIFDSVLNFISGEQDTVMSKLVLPIVTELASDAETRFDIFKLIVALKSAFSPVMNEMYKRQLHDTPPGTIVHLPRYIVDKARNSFHTDSLPILGKIMRKHLRMILRMSGENLPLITSEAETLHSGFGQRLRHEWIVFLEKHQSLFLADNSYDYTHIHTKTVTEIIRDLQPIKSLLIEMFLNSMSTSPNALFKFFARADTVAMRLMFK</sequence>
<reference evidence="2 3" key="1">
    <citation type="journal article" date="2019" name="Sci. Rep.">
        <title>Orb-weaving spider Araneus ventricosus genome elucidates the spidroin gene catalogue.</title>
        <authorList>
            <person name="Kono N."/>
            <person name="Nakamura H."/>
            <person name="Ohtoshi R."/>
            <person name="Moran D.A.P."/>
            <person name="Shinohara A."/>
            <person name="Yoshida Y."/>
            <person name="Fujiwara M."/>
            <person name="Mori M."/>
            <person name="Tomita M."/>
            <person name="Arakawa K."/>
        </authorList>
    </citation>
    <scope>NUCLEOTIDE SEQUENCE [LARGE SCALE GENOMIC DNA]</scope>
</reference>
<organism evidence="2 3">
    <name type="scientific">Araneus ventricosus</name>
    <name type="common">Orbweaver spider</name>
    <name type="synonym">Epeira ventricosa</name>
    <dbReference type="NCBI Taxonomy" id="182803"/>
    <lineage>
        <taxon>Eukaryota</taxon>
        <taxon>Metazoa</taxon>
        <taxon>Ecdysozoa</taxon>
        <taxon>Arthropoda</taxon>
        <taxon>Chelicerata</taxon>
        <taxon>Arachnida</taxon>
        <taxon>Araneae</taxon>
        <taxon>Araneomorphae</taxon>
        <taxon>Entelegynae</taxon>
        <taxon>Araneoidea</taxon>
        <taxon>Araneidae</taxon>
        <taxon>Araneus</taxon>
    </lineage>
</organism>
<keyword evidence="3" id="KW-1185">Reference proteome</keyword>
<evidence type="ECO:0000313" key="2">
    <source>
        <dbReference type="EMBL" id="GBO41786.1"/>
    </source>
</evidence>
<dbReference type="Pfam" id="PF01607">
    <property type="entry name" value="CBM_14"/>
    <property type="match status" value="1"/>
</dbReference>
<dbReference type="Proteomes" id="UP000499080">
    <property type="component" value="Unassembled WGS sequence"/>
</dbReference>
<dbReference type="AlphaFoldDB" id="A0A4Y2WY82"/>
<dbReference type="PROSITE" id="PS50940">
    <property type="entry name" value="CHIT_BIND_II"/>
    <property type="match status" value="1"/>
</dbReference>
<protein>
    <recommendedName>
        <fullName evidence="1">Chitin-binding type-2 domain-containing protein</fullName>
    </recommendedName>
</protein>
<dbReference type="InterPro" id="IPR002557">
    <property type="entry name" value="Chitin-bd_dom"/>
</dbReference>
<dbReference type="OrthoDB" id="6429440at2759"/>
<dbReference type="SUPFAM" id="SSF57625">
    <property type="entry name" value="Invertebrate chitin-binding proteins"/>
    <property type="match status" value="1"/>
</dbReference>
<dbReference type="Gene3D" id="2.170.140.10">
    <property type="entry name" value="Chitin binding domain"/>
    <property type="match status" value="1"/>
</dbReference>
<accession>A0A4Y2WY82</accession>
<feature type="non-terminal residue" evidence="2">
    <location>
        <position position="1"/>
    </location>
</feature>
<gene>
    <name evidence="2" type="ORF">AVEN_9497_1</name>
</gene>
<dbReference type="EMBL" id="BGPR01067600">
    <property type="protein sequence ID" value="GBO41786.1"/>
    <property type="molecule type" value="Genomic_DNA"/>
</dbReference>
<comment type="caution">
    <text evidence="2">The sequence shown here is derived from an EMBL/GenBank/DDBJ whole genome shotgun (WGS) entry which is preliminary data.</text>
</comment>
<feature type="domain" description="Chitin-binding type-2" evidence="1">
    <location>
        <begin position="1"/>
        <end position="38"/>
    </location>
</feature>
<evidence type="ECO:0000313" key="3">
    <source>
        <dbReference type="Proteomes" id="UP000499080"/>
    </source>
</evidence>
<name>A0A4Y2WY82_ARAVE</name>